<dbReference type="Pfam" id="PF11148">
    <property type="entry name" value="DUF2922"/>
    <property type="match status" value="1"/>
</dbReference>
<comment type="caution">
    <text evidence="1">The sequence shown here is derived from an EMBL/GenBank/DDBJ whole genome shotgun (WGS) entry which is preliminary data.</text>
</comment>
<accession>A0ABS1ESB3</accession>
<dbReference type="Proteomes" id="UP000596739">
    <property type="component" value="Unassembled WGS sequence"/>
</dbReference>
<dbReference type="EMBL" id="JAENHN010000046">
    <property type="protein sequence ID" value="MBK1812256.1"/>
    <property type="molecule type" value="Genomic_DNA"/>
</dbReference>
<keyword evidence="2" id="KW-1185">Reference proteome</keyword>
<gene>
    <name evidence="1" type="ORF">JHL18_16660</name>
</gene>
<evidence type="ECO:0000313" key="2">
    <source>
        <dbReference type="Proteomes" id="UP000596739"/>
    </source>
</evidence>
<protein>
    <submittedName>
        <fullName evidence="1">DUF2922 domain-containing protein</fullName>
    </submittedName>
</protein>
<proteinExistence type="predicted"/>
<evidence type="ECO:0000313" key="1">
    <source>
        <dbReference type="EMBL" id="MBK1812256.1"/>
    </source>
</evidence>
<sequence>MTFKNEKGDNVNLSLKGIKENLASAEISKTMDTIIAKNAFFSSGGKLVQRVGAQIVTKNIDEIKVG</sequence>
<reference evidence="2" key="1">
    <citation type="submission" date="2021-01" db="EMBL/GenBank/DDBJ databases">
        <title>Genome public.</title>
        <authorList>
            <person name="Liu C."/>
            <person name="Sun Q."/>
        </authorList>
    </citation>
    <scope>NUCLEOTIDE SEQUENCE [LARGE SCALE GENOMIC DNA]</scope>
    <source>
        <strain evidence="2">YIM B02505</strain>
    </source>
</reference>
<organism evidence="1 2">
    <name type="scientific">Clostridium yunnanense</name>
    <dbReference type="NCBI Taxonomy" id="2800325"/>
    <lineage>
        <taxon>Bacteria</taxon>
        <taxon>Bacillati</taxon>
        <taxon>Bacillota</taxon>
        <taxon>Clostridia</taxon>
        <taxon>Eubacteriales</taxon>
        <taxon>Clostridiaceae</taxon>
        <taxon>Clostridium</taxon>
    </lineage>
</organism>
<dbReference type="InterPro" id="IPR021321">
    <property type="entry name" value="DUF2922"/>
</dbReference>
<name>A0ABS1ESB3_9CLOT</name>